<sequence>MSVYAKILIDNIKSLAKRIMQVTLIIAVVIAVVSLFLKSIYPHSTQNTNVSSFSIERQKIYRVLNDPKNTKTSVQRGTIAGMRVITCFFVGETCSTNPNDPKNNIKKGFVGKLSGVITLPLLNPPASGVYYVKNTLSHFGFIPSAYAAEGIGFSSLNPLFKVWRALRDISLMVIVVVIIFIGFLIMFRMKLNPQTVINIENSLPKIVITLIVITFSFAIVGFLIDLMYILMTVIMTALGPLANIPTDQLATKYLFAEPFDIFSLFADKGNTGGELIGNILFDLPNALMRAIPIVSDFAQIMGVIIGFWKIFPFLWTHLIGGTYGQLFNIDWTIPLIGVTLDGPIAAVLTRIFFTAILIPFSFSLAAFIVPILIGLLILLTVISLFFRILFMILRSYVMILFLTILSPLLLLIEAIPGQSSFSNWFRTLLSELITFPTLIAILLIGTIITESIGTNGFLTQFPFLYGINGNALSMIVGMMLLFLIPDLVKKVKTKIQPKPMGLENAGLGVFFGGAAAGVGAIGGGGAVKSLFMNKIGSSKLLPEALRSFFPSKKQENADLAAAIASAMPGAGGGAGGAGGGGGGGGGGAPAP</sequence>
<feature type="transmembrane region" description="Helical" evidence="2">
    <location>
        <begin position="169"/>
        <end position="187"/>
    </location>
</feature>
<dbReference type="EMBL" id="MFZF01000014">
    <property type="protein sequence ID" value="OGK16612.1"/>
    <property type="molecule type" value="Genomic_DNA"/>
</dbReference>
<feature type="transmembrane region" description="Helical" evidence="2">
    <location>
        <begin position="505"/>
        <end position="527"/>
    </location>
</feature>
<dbReference type="Proteomes" id="UP000178372">
    <property type="component" value="Unassembled WGS sequence"/>
</dbReference>
<organism evidence="3 4">
    <name type="scientific">Candidatus Roizmanbacteria bacterium RIFCSPHIGHO2_01_FULL_39_12b</name>
    <dbReference type="NCBI Taxonomy" id="1802030"/>
    <lineage>
        <taxon>Bacteria</taxon>
        <taxon>Candidatus Roizmaniibacteriota</taxon>
    </lineage>
</organism>
<reference evidence="3 4" key="1">
    <citation type="journal article" date="2016" name="Nat. Commun.">
        <title>Thousands of microbial genomes shed light on interconnected biogeochemical processes in an aquifer system.</title>
        <authorList>
            <person name="Anantharaman K."/>
            <person name="Brown C.T."/>
            <person name="Hug L.A."/>
            <person name="Sharon I."/>
            <person name="Castelle C.J."/>
            <person name="Probst A.J."/>
            <person name="Thomas B.C."/>
            <person name="Singh A."/>
            <person name="Wilkins M.J."/>
            <person name="Karaoz U."/>
            <person name="Brodie E.L."/>
            <person name="Williams K.H."/>
            <person name="Hubbard S.S."/>
            <person name="Banfield J.F."/>
        </authorList>
    </citation>
    <scope>NUCLEOTIDE SEQUENCE [LARGE SCALE GENOMIC DNA]</scope>
</reference>
<proteinExistence type="predicted"/>
<keyword evidence="2" id="KW-1133">Transmembrane helix</keyword>
<keyword evidence="2" id="KW-0472">Membrane</keyword>
<feature type="region of interest" description="Disordered" evidence="1">
    <location>
        <begin position="570"/>
        <end position="591"/>
    </location>
</feature>
<feature type="transmembrane region" description="Helical" evidence="2">
    <location>
        <begin position="290"/>
        <end position="311"/>
    </location>
</feature>
<feature type="transmembrane region" description="Helical" evidence="2">
    <location>
        <begin position="396"/>
        <end position="416"/>
    </location>
</feature>
<feature type="transmembrane region" description="Helical" evidence="2">
    <location>
        <begin position="19"/>
        <end position="37"/>
    </location>
</feature>
<keyword evidence="2" id="KW-0812">Transmembrane</keyword>
<accession>A0A1F7GDD2</accession>
<name>A0A1F7GDD2_9BACT</name>
<feature type="transmembrane region" description="Helical" evidence="2">
    <location>
        <begin position="428"/>
        <end position="448"/>
    </location>
</feature>
<feature type="transmembrane region" description="Helical" evidence="2">
    <location>
        <begin position="365"/>
        <end position="390"/>
    </location>
</feature>
<dbReference type="AlphaFoldDB" id="A0A1F7GDD2"/>
<evidence type="ECO:0000256" key="1">
    <source>
        <dbReference type="SAM" id="MobiDB-lite"/>
    </source>
</evidence>
<feature type="transmembrane region" description="Helical" evidence="2">
    <location>
        <begin position="331"/>
        <end position="353"/>
    </location>
</feature>
<comment type="caution">
    <text evidence="3">The sequence shown here is derived from an EMBL/GenBank/DDBJ whole genome shotgun (WGS) entry which is preliminary data.</text>
</comment>
<evidence type="ECO:0000313" key="4">
    <source>
        <dbReference type="Proteomes" id="UP000178372"/>
    </source>
</evidence>
<protein>
    <submittedName>
        <fullName evidence="3">Uncharacterized protein</fullName>
    </submittedName>
</protein>
<evidence type="ECO:0000256" key="2">
    <source>
        <dbReference type="SAM" id="Phobius"/>
    </source>
</evidence>
<gene>
    <name evidence="3" type="ORF">A2690_03285</name>
</gene>
<evidence type="ECO:0000313" key="3">
    <source>
        <dbReference type="EMBL" id="OGK16612.1"/>
    </source>
</evidence>
<feature type="transmembrane region" description="Helical" evidence="2">
    <location>
        <begin position="463"/>
        <end position="484"/>
    </location>
</feature>
<feature type="transmembrane region" description="Helical" evidence="2">
    <location>
        <begin position="207"/>
        <end position="230"/>
    </location>
</feature>